<feature type="binding site" evidence="5">
    <location>
        <position position="84"/>
    </location>
    <ligand>
        <name>FAD</name>
        <dbReference type="ChEBI" id="CHEBI:57692"/>
    </ligand>
</feature>
<evidence type="ECO:0000313" key="10">
    <source>
        <dbReference type="EMBL" id="AJC23290.1"/>
    </source>
</evidence>
<dbReference type="Pfam" id="PF05199">
    <property type="entry name" value="GMC_oxred_C"/>
    <property type="match status" value="1"/>
</dbReference>
<reference evidence="11 13" key="3">
    <citation type="submission" date="2018-06" db="EMBL/GenBank/DDBJ databases">
        <authorList>
            <consortium name="Pathogen Informatics"/>
            <person name="Doyle S."/>
        </authorList>
    </citation>
    <scope>NUCLEOTIDE SEQUENCE [LARGE SCALE GENOMIC DNA]</scope>
    <source>
        <strain evidence="11 13">NCTC13159</strain>
    </source>
</reference>
<comment type="similarity">
    <text evidence="2 6">Belongs to the GMC oxidoreductase family.</text>
</comment>
<reference evidence="12" key="1">
    <citation type="submission" date="2014-12" db="EMBL/GenBank/DDBJ databases">
        <title>Complete Genome Sequencing of Pandoraea pulmonicola DSM 16583.</title>
        <authorList>
            <person name="Chan K.-G."/>
        </authorList>
    </citation>
    <scope>NUCLEOTIDE SEQUENCE [LARGE SCALE GENOMIC DNA]</scope>
    <source>
        <strain evidence="12">DSM 16583</strain>
    </source>
</reference>
<proteinExistence type="inferred from homology"/>
<dbReference type="PANTHER" id="PTHR11552">
    <property type="entry name" value="GLUCOSE-METHANOL-CHOLINE GMC OXIDOREDUCTASE"/>
    <property type="match status" value="1"/>
</dbReference>
<dbReference type="PROSITE" id="PS00624">
    <property type="entry name" value="GMC_OXRED_2"/>
    <property type="match status" value="1"/>
</dbReference>
<evidence type="ECO:0000259" key="8">
    <source>
        <dbReference type="PROSITE" id="PS00623"/>
    </source>
</evidence>
<keyword evidence="11" id="KW-0560">Oxidoreductase</keyword>
<evidence type="ECO:0000256" key="6">
    <source>
        <dbReference type="RuleBase" id="RU003968"/>
    </source>
</evidence>
<evidence type="ECO:0000256" key="2">
    <source>
        <dbReference type="ARBA" id="ARBA00010790"/>
    </source>
</evidence>
<dbReference type="GO" id="GO:0016614">
    <property type="term" value="F:oxidoreductase activity, acting on CH-OH group of donors"/>
    <property type="evidence" value="ECO:0007669"/>
    <property type="project" value="InterPro"/>
</dbReference>
<sequence>MEHEVDYLIVGAGSAGCVLANRLSTDPANRVLLLEAGGPDSNPWIHVPVGYFKTMHDPELDWCYRTEADANVANRRIDWPRGKVLGGSSSLNGLLYVRGQREDYDHWAALGNRGWRYDDVLPYFRKSEDQEHGANEYHGVGGPLKVSDLRLRRPIAEHFIAAAQDIGIPFNPDYNGATQEGVGYFQQTAFKGFRWSTAKGFLKPARERRNLIVETRAQTCRVLFEGKRAVGVEYLQNGERKKARARVEVILAAGAIGSPQLLQNSGVGPTTVLAKAGVALRHALPGVGRNLQDHLQVRLVFKTRERTLNDEVNNPLRKALIGLQYALLRTGPLTLAASQVAIFTRSRPDVARPDIQFHMQPLSADKPGKGAHRFSAFTSSVCQLRPFSRGSVEIRSNDPLQYPALHANYLSDERDHRVVVDGIKVARRIAAAPSLAPHIVSEFIPGGDYRSDDELLQAAREFSQSIYHPAGTCKMGHDAMAVVDDRLRVHGLAALRVVDASIMPELVSGNTNAPTIMIAEKAADMILEDRKQRPGTAEVRGGGEETEETEEAEEAAPAAQIAVGI</sequence>
<dbReference type="SUPFAM" id="SSF51905">
    <property type="entry name" value="FAD/NAD(P)-binding domain"/>
    <property type="match status" value="1"/>
</dbReference>
<gene>
    <name evidence="11" type="primary">alkJ_1</name>
    <name evidence="11" type="ORF">NCTC13159_01830</name>
    <name evidence="10" type="ORF">RO07_12105</name>
</gene>
<feature type="domain" description="Glucose-methanol-choline oxidoreductase N-terminal" evidence="8">
    <location>
        <begin position="82"/>
        <end position="105"/>
    </location>
</feature>
<dbReference type="Gene3D" id="3.30.560.10">
    <property type="entry name" value="Glucose Oxidase, domain 3"/>
    <property type="match status" value="1"/>
</dbReference>
<evidence type="ECO:0000256" key="5">
    <source>
        <dbReference type="PIRSR" id="PIRSR000137-2"/>
    </source>
</evidence>
<dbReference type="SUPFAM" id="SSF54373">
    <property type="entry name" value="FAD-linked reductases, C-terminal domain"/>
    <property type="match status" value="1"/>
</dbReference>
<dbReference type="KEGG" id="ppul:RO07_12105"/>
<dbReference type="RefSeq" id="WP_039414191.1">
    <property type="nucleotide sequence ID" value="NZ_CP010310.2"/>
</dbReference>
<keyword evidence="4 5" id="KW-0274">FAD</keyword>
<dbReference type="InterPro" id="IPR007867">
    <property type="entry name" value="GMC_OxRtase_C"/>
</dbReference>
<dbReference type="Proteomes" id="UP000254589">
    <property type="component" value="Unassembled WGS sequence"/>
</dbReference>
<dbReference type="EMBL" id="UGSJ01000001">
    <property type="protein sequence ID" value="SUA90347.1"/>
    <property type="molecule type" value="Genomic_DNA"/>
</dbReference>
<dbReference type="GO" id="GO:0050660">
    <property type="term" value="F:flavin adenine dinucleotide binding"/>
    <property type="evidence" value="ECO:0007669"/>
    <property type="project" value="InterPro"/>
</dbReference>
<dbReference type="PROSITE" id="PS00623">
    <property type="entry name" value="GMC_OXRED_1"/>
    <property type="match status" value="1"/>
</dbReference>
<dbReference type="EMBL" id="CP010310">
    <property type="protein sequence ID" value="AJC23290.1"/>
    <property type="molecule type" value="Genomic_DNA"/>
</dbReference>
<dbReference type="InterPro" id="IPR036188">
    <property type="entry name" value="FAD/NAD-bd_sf"/>
</dbReference>
<dbReference type="PANTHER" id="PTHR11552:SF147">
    <property type="entry name" value="CHOLINE DEHYDROGENASE, MITOCHONDRIAL"/>
    <property type="match status" value="1"/>
</dbReference>
<dbReference type="Pfam" id="PF00732">
    <property type="entry name" value="GMC_oxred_N"/>
    <property type="match status" value="1"/>
</dbReference>
<evidence type="ECO:0000259" key="9">
    <source>
        <dbReference type="PROSITE" id="PS00624"/>
    </source>
</evidence>
<dbReference type="InterPro" id="IPR000172">
    <property type="entry name" value="GMC_OxRdtase_N"/>
</dbReference>
<keyword evidence="3 6" id="KW-0285">Flavoprotein</keyword>
<comment type="cofactor">
    <cofactor evidence="1 5">
        <name>FAD</name>
        <dbReference type="ChEBI" id="CHEBI:57692"/>
    </cofactor>
</comment>
<dbReference type="AlphaFoldDB" id="A0AAJ4ZBH4"/>
<dbReference type="InterPro" id="IPR012132">
    <property type="entry name" value="GMC_OxRdtase"/>
</dbReference>
<feature type="compositionally biased region" description="Acidic residues" evidence="7">
    <location>
        <begin position="544"/>
        <end position="554"/>
    </location>
</feature>
<evidence type="ECO:0000256" key="7">
    <source>
        <dbReference type="SAM" id="MobiDB-lite"/>
    </source>
</evidence>
<dbReference type="Gene3D" id="3.50.50.60">
    <property type="entry name" value="FAD/NAD(P)-binding domain"/>
    <property type="match status" value="1"/>
</dbReference>
<dbReference type="NCBIfam" id="NF002550">
    <property type="entry name" value="PRK02106.1"/>
    <property type="match status" value="1"/>
</dbReference>
<evidence type="ECO:0000313" key="13">
    <source>
        <dbReference type="Proteomes" id="UP000254589"/>
    </source>
</evidence>
<evidence type="ECO:0000313" key="11">
    <source>
        <dbReference type="EMBL" id="SUA90347.1"/>
    </source>
</evidence>
<dbReference type="PIRSF" id="PIRSF000137">
    <property type="entry name" value="Alcohol_oxidase"/>
    <property type="match status" value="1"/>
</dbReference>
<name>A0AAJ4ZBH4_PANPU</name>
<organism evidence="11 13">
    <name type="scientific">Pandoraea pulmonicola</name>
    <dbReference type="NCBI Taxonomy" id="93221"/>
    <lineage>
        <taxon>Bacteria</taxon>
        <taxon>Pseudomonadati</taxon>
        <taxon>Pseudomonadota</taxon>
        <taxon>Betaproteobacteria</taxon>
        <taxon>Burkholderiales</taxon>
        <taxon>Burkholderiaceae</taxon>
        <taxon>Pandoraea</taxon>
    </lineage>
</organism>
<protein>
    <submittedName>
        <fullName evidence="11">Alcohol dehydrogenase [acceptor]</fullName>
        <ecNumber evidence="11">1.1.99.-</ecNumber>
    </submittedName>
    <submittedName>
        <fullName evidence="10">Choline dehydrogenase</fullName>
    </submittedName>
</protein>
<dbReference type="Proteomes" id="UP000035086">
    <property type="component" value="Chromosome"/>
</dbReference>
<evidence type="ECO:0000313" key="12">
    <source>
        <dbReference type="Proteomes" id="UP000035086"/>
    </source>
</evidence>
<evidence type="ECO:0000256" key="3">
    <source>
        <dbReference type="ARBA" id="ARBA00022630"/>
    </source>
</evidence>
<reference evidence="10" key="2">
    <citation type="submission" date="2016-11" db="EMBL/GenBank/DDBJ databases">
        <title>Complete Genome Sequencing of Pandoraea pulmonicola DSM 16583.</title>
        <authorList>
            <person name="Chan K.-G."/>
        </authorList>
    </citation>
    <scope>NUCLEOTIDE SEQUENCE</scope>
    <source>
        <strain evidence="10">DSM 16583</strain>
    </source>
</reference>
<feature type="region of interest" description="Disordered" evidence="7">
    <location>
        <begin position="530"/>
        <end position="565"/>
    </location>
</feature>
<evidence type="ECO:0000256" key="4">
    <source>
        <dbReference type="ARBA" id="ARBA00022827"/>
    </source>
</evidence>
<evidence type="ECO:0000256" key="1">
    <source>
        <dbReference type="ARBA" id="ARBA00001974"/>
    </source>
</evidence>
<dbReference type="EC" id="1.1.99.-" evidence="11"/>
<accession>A0AAJ4ZBH4</accession>
<feature type="domain" description="Glucose-methanol-choline oxidoreductase N-terminal" evidence="9">
    <location>
        <begin position="254"/>
        <end position="268"/>
    </location>
</feature>
<keyword evidence="12" id="KW-1185">Reference proteome</keyword>